<keyword evidence="3" id="KW-1185">Reference proteome</keyword>
<dbReference type="InterPro" id="IPR007936">
    <property type="entry name" value="VapE-like_dom"/>
</dbReference>
<gene>
    <name evidence="2" type="ORF">SAMN04489707_107014</name>
</gene>
<protein>
    <submittedName>
        <fullName evidence="2">Virulence-associated protein E</fullName>
    </submittedName>
</protein>
<dbReference type="SUPFAM" id="SSF52540">
    <property type="entry name" value="P-loop containing nucleoside triphosphate hydrolases"/>
    <property type="match status" value="1"/>
</dbReference>
<dbReference type="STRING" id="343013.SAMN04489707_107014"/>
<dbReference type="RefSeq" id="WP_054258008.1">
    <property type="nucleotide sequence ID" value="NZ_CYIG01000075.1"/>
</dbReference>
<feature type="domain" description="Virulence-associated protein E-like" evidence="1">
    <location>
        <begin position="14"/>
        <end position="221"/>
    </location>
</feature>
<proteinExistence type="predicted"/>
<evidence type="ECO:0000259" key="1">
    <source>
        <dbReference type="Pfam" id="PF05272"/>
    </source>
</evidence>
<dbReference type="EMBL" id="FPBX01000070">
    <property type="protein sequence ID" value="SFV00539.1"/>
    <property type="molecule type" value="Genomic_DNA"/>
</dbReference>
<dbReference type="AlphaFoldDB" id="A0A1I7KSW3"/>
<dbReference type="PANTHER" id="PTHR34985:SF1">
    <property type="entry name" value="SLR0554 PROTEIN"/>
    <property type="match status" value="1"/>
</dbReference>
<evidence type="ECO:0000313" key="3">
    <source>
        <dbReference type="Proteomes" id="UP000183656"/>
    </source>
</evidence>
<dbReference type="InterPro" id="IPR027417">
    <property type="entry name" value="P-loop_NTPase"/>
</dbReference>
<dbReference type="Gene3D" id="3.40.50.300">
    <property type="entry name" value="P-loop containing nucleotide triphosphate hydrolases"/>
    <property type="match status" value="1"/>
</dbReference>
<sequence>MSSITHACPLLTQFWDGKPRLNRWLPKALGLDATASKKERRYLELVGRYIAMAHVARLLEPGCKFDHAVLLCGPQGMGKSTLVQALVGAGHYSDVPAEFKNGSMRFLPDSEGILAYELAELSMFSRAEIECAKAFLSCRVDRFRAPYSSGSEEKPRQFIVWCTSSESDYLRDATNRRFWVVDVAKPVNTAWLHKHRAQLFAEAHHRFRQGKRFTPSARQEERYFAPAALRASKKGGAA</sequence>
<evidence type="ECO:0000313" key="2">
    <source>
        <dbReference type="EMBL" id="SFV00539.1"/>
    </source>
</evidence>
<dbReference type="Proteomes" id="UP000183656">
    <property type="component" value="Unassembled WGS sequence"/>
</dbReference>
<accession>A0A1I7KSW3</accession>
<name>A0A1I7KSW3_9BURK</name>
<dbReference type="Pfam" id="PF05272">
    <property type="entry name" value="VapE-like_dom"/>
    <property type="match status" value="1"/>
</dbReference>
<dbReference type="PANTHER" id="PTHR34985">
    <property type="entry name" value="SLR0554 PROTEIN"/>
    <property type="match status" value="1"/>
</dbReference>
<reference evidence="2 3" key="1">
    <citation type="submission" date="2016-10" db="EMBL/GenBank/DDBJ databases">
        <authorList>
            <person name="de Groot N.N."/>
        </authorList>
    </citation>
    <scope>NUCLEOTIDE SEQUENCE [LARGE SCALE GENOMIC DNA]</scope>
    <source>
        <strain evidence="2 3">R-24608</strain>
    </source>
</reference>
<organism evidence="2 3">
    <name type="scientific">Paenacidovorax caeni</name>
    <dbReference type="NCBI Taxonomy" id="343013"/>
    <lineage>
        <taxon>Bacteria</taxon>
        <taxon>Pseudomonadati</taxon>
        <taxon>Pseudomonadota</taxon>
        <taxon>Betaproteobacteria</taxon>
        <taxon>Burkholderiales</taxon>
        <taxon>Comamonadaceae</taxon>
        <taxon>Paenacidovorax</taxon>
    </lineage>
</organism>